<name>A0A3Q9J1V1_9MICO</name>
<dbReference type="Proteomes" id="UP000274841">
    <property type="component" value="Chromosome"/>
</dbReference>
<dbReference type="KEGG" id="moy:CVS54_00635"/>
<protein>
    <submittedName>
        <fullName evidence="1">Uncharacterized protein</fullName>
    </submittedName>
</protein>
<reference evidence="1 2" key="1">
    <citation type="submission" date="2018-08" db="EMBL/GenBank/DDBJ databases">
        <title>Microbacterium oxydans strain HG3.</title>
        <authorList>
            <person name="ORTET P."/>
        </authorList>
    </citation>
    <scope>NUCLEOTIDE SEQUENCE [LARGE SCALE GENOMIC DNA]</scope>
    <source>
        <strain evidence="1 2">HG3</strain>
    </source>
</reference>
<proteinExistence type="predicted"/>
<accession>A0A3Q9J1V1</accession>
<gene>
    <name evidence="1" type="ORF">CVS54_00635</name>
</gene>
<dbReference type="AlphaFoldDB" id="A0A3Q9J1V1"/>
<dbReference type="EMBL" id="CP031422">
    <property type="protein sequence ID" value="AZS39333.1"/>
    <property type="molecule type" value="Genomic_DNA"/>
</dbReference>
<evidence type="ECO:0000313" key="2">
    <source>
        <dbReference type="Proteomes" id="UP000274841"/>
    </source>
</evidence>
<dbReference type="RefSeq" id="WP_046746672.1">
    <property type="nucleotide sequence ID" value="NZ_CP031422.1"/>
</dbReference>
<sequence length="192" mass="21460">MAEDEPGGFSILFPPGWTRYFIDDEGRKALTMRMSSQIRALGRPDLDVEARMLISQQWKQMQARSVGAVYLPDAMGDDSTPLPMSFALIQYVARPGADFESAFRDMAKGTVEAFDTSIGRILRTHSERRGTDELAEVIGRQIDYGIALPNPRDRRGMIVSTSITTLDDTAPDLVQGLIELSDTIVETFRWRA</sequence>
<organism evidence="1 2">
    <name type="scientific">Microbacterium oxydans</name>
    <dbReference type="NCBI Taxonomy" id="82380"/>
    <lineage>
        <taxon>Bacteria</taxon>
        <taxon>Bacillati</taxon>
        <taxon>Actinomycetota</taxon>
        <taxon>Actinomycetes</taxon>
        <taxon>Micrococcales</taxon>
        <taxon>Microbacteriaceae</taxon>
        <taxon>Microbacterium</taxon>
    </lineage>
</organism>
<evidence type="ECO:0000313" key="1">
    <source>
        <dbReference type="EMBL" id="AZS39333.1"/>
    </source>
</evidence>